<sequence length="166" mass="19267">MVHPAENEVEIPPNEILGYIENIPLDDLVTPKLRKLAATVVPKSEHKKKIFCDILQSAGYQAYILQINREFNFTGSSLSFDADKELKFYIMVKEYEELRKAHQIMAEEYEKLKQNHRVISDEFEQLKQSCKQSRQITFEDYKVMTEMRQGILGLLAQLVSLEQGLA</sequence>
<feature type="coiled-coil region" evidence="1">
    <location>
        <begin position="92"/>
        <end position="129"/>
    </location>
</feature>
<dbReference type="EMBL" id="JAVHJL010000012">
    <property type="protein sequence ID" value="KAK6495693.1"/>
    <property type="molecule type" value="Genomic_DNA"/>
</dbReference>
<protein>
    <submittedName>
        <fullName evidence="2">Uncharacterized protein</fullName>
    </submittedName>
</protein>
<accession>A0AAV9VSU2</accession>
<organism evidence="2 3">
    <name type="scientific">Arthrobotrys musiformis</name>
    <dbReference type="NCBI Taxonomy" id="47236"/>
    <lineage>
        <taxon>Eukaryota</taxon>
        <taxon>Fungi</taxon>
        <taxon>Dikarya</taxon>
        <taxon>Ascomycota</taxon>
        <taxon>Pezizomycotina</taxon>
        <taxon>Orbiliomycetes</taxon>
        <taxon>Orbiliales</taxon>
        <taxon>Orbiliaceae</taxon>
        <taxon>Arthrobotrys</taxon>
    </lineage>
</organism>
<comment type="caution">
    <text evidence="2">The sequence shown here is derived from an EMBL/GenBank/DDBJ whole genome shotgun (WGS) entry which is preliminary data.</text>
</comment>
<dbReference type="AlphaFoldDB" id="A0AAV9VSU2"/>
<keyword evidence="1" id="KW-0175">Coiled coil</keyword>
<dbReference type="Proteomes" id="UP001370758">
    <property type="component" value="Unassembled WGS sequence"/>
</dbReference>
<proteinExistence type="predicted"/>
<evidence type="ECO:0000313" key="3">
    <source>
        <dbReference type="Proteomes" id="UP001370758"/>
    </source>
</evidence>
<keyword evidence="3" id="KW-1185">Reference proteome</keyword>
<reference evidence="2 3" key="1">
    <citation type="submission" date="2023-08" db="EMBL/GenBank/DDBJ databases">
        <authorList>
            <person name="Palmer J.M."/>
        </authorList>
    </citation>
    <scope>NUCLEOTIDE SEQUENCE [LARGE SCALE GENOMIC DNA]</scope>
    <source>
        <strain evidence="2 3">TWF481</strain>
    </source>
</reference>
<gene>
    <name evidence="2" type="ORF">TWF481_002741</name>
</gene>
<evidence type="ECO:0000313" key="2">
    <source>
        <dbReference type="EMBL" id="KAK6495693.1"/>
    </source>
</evidence>
<evidence type="ECO:0000256" key="1">
    <source>
        <dbReference type="SAM" id="Coils"/>
    </source>
</evidence>
<name>A0AAV9VSU2_9PEZI</name>